<keyword evidence="2" id="KW-1185">Reference proteome</keyword>
<dbReference type="EMBL" id="CP120371">
    <property type="protein sequence ID" value="WEX84765.1"/>
    <property type="molecule type" value="Genomic_DNA"/>
</dbReference>
<organism evidence="1 2">
    <name type="scientific">Sinorhizobium numidicum</name>
    <dbReference type="NCBI Taxonomy" id="680248"/>
    <lineage>
        <taxon>Bacteria</taxon>
        <taxon>Pseudomonadati</taxon>
        <taxon>Pseudomonadota</taxon>
        <taxon>Alphaproteobacteria</taxon>
        <taxon>Hyphomicrobiales</taxon>
        <taxon>Rhizobiaceae</taxon>
        <taxon>Sinorhizobium/Ensifer group</taxon>
        <taxon>Sinorhizobium</taxon>
    </lineage>
</organism>
<sequence>MAKALDDLPANFAFGFLQLLEQALKSRIELFFRMHLKITDGSADMQIMVAEIGLLPSTVGHRFPYMSRGDLHFIPEKPVTETTPTPIEGSWPISLWRLDFRMFSFSWLTDGFHS</sequence>
<evidence type="ECO:0000313" key="1">
    <source>
        <dbReference type="EMBL" id="WEX84765.1"/>
    </source>
</evidence>
<reference evidence="1 2" key="1">
    <citation type="submission" date="2023-03" db="EMBL/GenBank/DDBJ databases">
        <authorList>
            <person name="Kaur S."/>
            <person name="Espinosa-Saiz D."/>
            <person name="Velazquez E."/>
            <person name="Menendez E."/>
            <person name="diCenzo G.C."/>
        </authorList>
    </citation>
    <scope>NUCLEOTIDE SEQUENCE [LARGE SCALE GENOMIC DNA]</scope>
    <source>
        <strain evidence="1 2">LMG 27395</strain>
    </source>
</reference>
<proteinExistence type="predicted"/>
<dbReference type="RefSeq" id="WP_280735683.1">
    <property type="nucleotide sequence ID" value="NZ_CP120371.1"/>
</dbReference>
<accession>A0ABY8D1K0</accession>
<name>A0ABY8D1K0_9HYPH</name>
<gene>
    <name evidence="1" type="ORF">PYH38_003671</name>
</gene>
<protein>
    <submittedName>
        <fullName evidence="1">Uncharacterized protein</fullName>
    </submittedName>
</protein>
<evidence type="ECO:0000313" key="2">
    <source>
        <dbReference type="Proteomes" id="UP001235547"/>
    </source>
</evidence>
<dbReference type="Proteomes" id="UP001235547">
    <property type="component" value="Chromosome 1"/>
</dbReference>